<keyword evidence="3 6" id="KW-0812">Transmembrane</keyword>
<feature type="transmembrane region" description="Helical" evidence="6">
    <location>
        <begin position="101"/>
        <end position="117"/>
    </location>
</feature>
<dbReference type="Proteomes" id="UP000095463">
    <property type="component" value="Unassembled WGS sequence"/>
</dbReference>
<feature type="transmembrane region" description="Helical" evidence="6">
    <location>
        <begin position="218"/>
        <end position="235"/>
    </location>
</feature>
<feature type="transmembrane region" description="Helical" evidence="6">
    <location>
        <begin position="77"/>
        <end position="95"/>
    </location>
</feature>
<feature type="transmembrane region" description="Helical" evidence="6">
    <location>
        <begin position="39"/>
        <end position="56"/>
    </location>
</feature>
<keyword evidence="4 6" id="KW-1133">Transmembrane helix</keyword>
<dbReference type="AlphaFoldDB" id="A0A1E5XME7"/>
<dbReference type="SUPFAM" id="SSF103481">
    <property type="entry name" value="Multidrug resistance efflux transporter EmrE"/>
    <property type="match status" value="2"/>
</dbReference>
<protein>
    <recommendedName>
        <fullName evidence="7">EamA domain-containing protein</fullName>
    </recommendedName>
</protein>
<accession>A0A1E5XME7</accession>
<feature type="transmembrane region" description="Helical" evidence="6">
    <location>
        <begin position="247"/>
        <end position="266"/>
    </location>
</feature>
<proteinExistence type="inferred from homology"/>
<dbReference type="Pfam" id="PF00892">
    <property type="entry name" value="EamA"/>
    <property type="match status" value="2"/>
</dbReference>
<evidence type="ECO:0000256" key="4">
    <source>
        <dbReference type="ARBA" id="ARBA00022989"/>
    </source>
</evidence>
<comment type="caution">
    <text evidence="8">The sequence shown here is derived from an EMBL/GenBank/DDBJ whole genome shotgun (WGS) entry which is preliminary data.</text>
</comment>
<comment type="similarity">
    <text evidence="2">Belongs to the drug/metabolite transporter (DMT) superfamily. 10 TMS drug/metabolite exporter (DME) (TC 2.A.7.3) family.</text>
</comment>
<feature type="transmembrane region" description="Helical" evidence="6">
    <location>
        <begin position="272"/>
        <end position="290"/>
    </location>
</feature>
<dbReference type="PANTHER" id="PTHR22911">
    <property type="entry name" value="ACYL-MALONYL CONDENSING ENZYME-RELATED"/>
    <property type="match status" value="1"/>
</dbReference>
<dbReference type="PANTHER" id="PTHR22911:SF6">
    <property type="entry name" value="SOLUTE CARRIER FAMILY 35 MEMBER G1"/>
    <property type="match status" value="1"/>
</dbReference>
<sequence length="309" mass="33020">MLRQNAMTGIAFKLSSVCVFLGMSSLLKASEGIPAGQLVFFRSFFAILPIIAYLILKGELGVGLTTKHPLSHLLRGLVGTGGMMTGFFALTQLPLAEAITISYATPLLIVVFSAVFYHEQVRLYRWSAVLVGLVGVIIIIWPRLTVFSGGIADMSGATLGAASALVAAGFAATAMVLVRKLVETERSATIVLYFSLTSSVFGLATLPFGWVMPTTEQFALLIGAGIFGGIGQILLTESYRHADMSVVAPFEYASLILSVLIGYVIFHDIPTVEMLVGGAIVVGSGLFIIYREHKLGLERKRASEVSPPQ</sequence>
<dbReference type="EMBL" id="LAJE02000260">
    <property type="protein sequence ID" value="OEO29745.1"/>
    <property type="molecule type" value="Genomic_DNA"/>
</dbReference>
<dbReference type="RefSeq" id="WP_069911020.1">
    <property type="nucleotide sequence ID" value="NZ_LAJE02000260.1"/>
</dbReference>
<organism evidence="8 9">
    <name type="scientific">Devosia insulae DS-56</name>
    <dbReference type="NCBI Taxonomy" id="1116389"/>
    <lineage>
        <taxon>Bacteria</taxon>
        <taxon>Pseudomonadati</taxon>
        <taxon>Pseudomonadota</taxon>
        <taxon>Alphaproteobacteria</taxon>
        <taxon>Hyphomicrobiales</taxon>
        <taxon>Devosiaceae</taxon>
        <taxon>Devosia</taxon>
    </lineage>
</organism>
<dbReference type="InterPro" id="IPR000620">
    <property type="entry name" value="EamA_dom"/>
</dbReference>
<feature type="transmembrane region" description="Helical" evidence="6">
    <location>
        <begin position="124"/>
        <end position="144"/>
    </location>
</feature>
<dbReference type="GO" id="GO:0016020">
    <property type="term" value="C:membrane"/>
    <property type="evidence" value="ECO:0007669"/>
    <property type="project" value="UniProtKB-SubCell"/>
</dbReference>
<evidence type="ECO:0000313" key="9">
    <source>
        <dbReference type="Proteomes" id="UP000095463"/>
    </source>
</evidence>
<feature type="domain" description="EamA" evidence="7">
    <location>
        <begin position="159"/>
        <end position="289"/>
    </location>
</feature>
<evidence type="ECO:0000256" key="3">
    <source>
        <dbReference type="ARBA" id="ARBA00022692"/>
    </source>
</evidence>
<gene>
    <name evidence="8" type="ORF">VW23_024325</name>
</gene>
<keyword evidence="5 6" id="KW-0472">Membrane</keyword>
<reference evidence="8 9" key="1">
    <citation type="journal article" date="2015" name="Genome Announc.">
        <title>Genome Assemblies of Three Soil-Associated Devosia species: D. insulae, D. limi, and D. soli.</title>
        <authorList>
            <person name="Hassan Y.I."/>
            <person name="Lepp D."/>
            <person name="Zhou T."/>
        </authorList>
    </citation>
    <scope>NUCLEOTIDE SEQUENCE [LARGE SCALE GENOMIC DNA]</scope>
    <source>
        <strain evidence="8 9">DS-56</strain>
    </source>
</reference>
<evidence type="ECO:0000313" key="8">
    <source>
        <dbReference type="EMBL" id="OEO29745.1"/>
    </source>
</evidence>
<evidence type="ECO:0000256" key="1">
    <source>
        <dbReference type="ARBA" id="ARBA00004141"/>
    </source>
</evidence>
<evidence type="ECO:0000259" key="7">
    <source>
        <dbReference type="Pfam" id="PF00892"/>
    </source>
</evidence>
<feature type="transmembrane region" description="Helical" evidence="6">
    <location>
        <begin position="156"/>
        <end position="178"/>
    </location>
</feature>
<name>A0A1E5XME7_9HYPH</name>
<evidence type="ECO:0000256" key="5">
    <source>
        <dbReference type="ARBA" id="ARBA00023136"/>
    </source>
</evidence>
<evidence type="ECO:0000256" key="2">
    <source>
        <dbReference type="ARBA" id="ARBA00009853"/>
    </source>
</evidence>
<feature type="domain" description="EamA" evidence="7">
    <location>
        <begin position="28"/>
        <end position="140"/>
    </location>
</feature>
<dbReference type="InterPro" id="IPR037185">
    <property type="entry name" value="EmrE-like"/>
</dbReference>
<evidence type="ECO:0000256" key="6">
    <source>
        <dbReference type="SAM" id="Phobius"/>
    </source>
</evidence>
<feature type="transmembrane region" description="Helical" evidence="6">
    <location>
        <begin position="190"/>
        <end position="212"/>
    </location>
</feature>
<keyword evidence="9" id="KW-1185">Reference proteome</keyword>
<comment type="subcellular location">
    <subcellularLocation>
        <location evidence="1">Membrane</location>
        <topology evidence="1">Multi-pass membrane protein</topology>
    </subcellularLocation>
</comment>